<dbReference type="GeneID" id="96001769"/>
<keyword evidence="2" id="KW-1133">Transmembrane helix</keyword>
<name>A0AB34L1T0_9PEZI</name>
<evidence type="ECO:0000313" key="5">
    <source>
        <dbReference type="Proteomes" id="UP000803884"/>
    </source>
</evidence>
<protein>
    <submittedName>
        <fullName evidence="4">Uncharacterized protein</fullName>
    </submittedName>
</protein>
<organism evidence="4 5">
    <name type="scientific">Cladosporium halotolerans</name>
    <dbReference type="NCBI Taxonomy" id="1052096"/>
    <lineage>
        <taxon>Eukaryota</taxon>
        <taxon>Fungi</taxon>
        <taxon>Dikarya</taxon>
        <taxon>Ascomycota</taxon>
        <taxon>Pezizomycotina</taxon>
        <taxon>Dothideomycetes</taxon>
        <taxon>Dothideomycetidae</taxon>
        <taxon>Cladosporiales</taxon>
        <taxon>Cladosporiaceae</taxon>
        <taxon>Cladosporium</taxon>
    </lineage>
</organism>
<keyword evidence="2" id="KW-0812">Transmembrane</keyword>
<feature type="signal peptide" evidence="3">
    <location>
        <begin position="1"/>
        <end position="19"/>
    </location>
</feature>
<keyword evidence="5" id="KW-1185">Reference proteome</keyword>
<proteinExistence type="predicted"/>
<evidence type="ECO:0000313" key="4">
    <source>
        <dbReference type="EMBL" id="KAL1591114.1"/>
    </source>
</evidence>
<gene>
    <name evidence="4" type="ORF">WHR41_00325</name>
</gene>
<feature type="compositionally biased region" description="Low complexity" evidence="1">
    <location>
        <begin position="177"/>
        <end position="191"/>
    </location>
</feature>
<dbReference type="RefSeq" id="XP_069234219.1">
    <property type="nucleotide sequence ID" value="XM_069368931.1"/>
</dbReference>
<dbReference type="Proteomes" id="UP000803884">
    <property type="component" value="Unassembled WGS sequence"/>
</dbReference>
<evidence type="ECO:0000256" key="1">
    <source>
        <dbReference type="SAM" id="MobiDB-lite"/>
    </source>
</evidence>
<reference evidence="4 5" key="1">
    <citation type="journal article" date="2020" name="Microbiol. Resour. Announc.">
        <title>Draft Genome Sequence of a Cladosporium Species Isolated from the Mesophotic Ascidian Didemnum maculosum.</title>
        <authorList>
            <person name="Gioti A."/>
            <person name="Siaperas R."/>
            <person name="Nikolaivits E."/>
            <person name="Le Goff G."/>
            <person name="Ouazzani J."/>
            <person name="Kotoulas G."/>
            <person name="Topakas E."/>
        </authorList>
    </citation>
    <scope>NUCLEOTIDE SEQUENCE [LARGE SCALE GENOMIC DNA]</scope>
    <source>
        <strain evidence="4 5">TM138-S3</strain>
    </source>
</reference>
<dbReference type="EMBL" id="JAAQHG020000001">
    <property type="protein sequence ID" value="KAL1591114.1"/>
    <property type="molecule type" value="Genomic_DNA"/>
</dbReference>
<sequence length="314" mass="32719">MATTFVLALLSLYFSNAFAQNNFTVVTPRAGDTVSLGDTSLGDIQVPIAWTVAEAIADRPVIISLVQGNNVSSLSQVALVNSSAPNNGSYTWVEDGYNSPLEYRYNSGAPSGCNYSIALKVWTDTVYSGYFTIINPDDGGLATDAQCPEIGSSIGPMEQTFASSSSTPSGEDEDAAGTSTTGGSRSSTVNSGSGGDATAGGTRSGGGVSTTTLAVAVAVPVVVLLVAFGLILWLGRRKGWFVRRSSPRAHDGATAEKSGFVTHDGGDKSFRNGNDPAYASVRELHADDRPYQLESSPVHELQGGDGGPQYRIRN</sequence>
<feature type="transmembrane region" description="Helical" evidence="2">
    <location>
        <begin position="213"/>
        <end position="234"/>
    </location>
</feature>
<evidence type="ECO:0000256" key="2">
    <source>
        <dbReference type="SAM" id="Phobius"/>
    </source>
</evidence>
<feature type="region of interest" description="Disordered" evidence="1">
    <location>
        <begin position="156"/>
        <end position="206"/>
    </location>
</feature>
<feature type="compositionally biased region" description="Gly residues" evidence="1">
    <location>
        <begin position="192"/>
        <end position="206"/>
    </location>
</feature>
<comment type="caution">
    <text evidence="4">The sequence shown here is derived from an EMBL/GenBank/DDBJ whole genome shotgun (WGS) entry which is preliminary data.</text>
</comment>
<accession>A0AB34L1T0</accession>
<feature type="chain" id="PRO_5044248338" evidence="3">
    <location>
        <begin position="20"/>
        <end position="314"/>
    </location>
</feature>
<feature type="region of interest" description="Disordered" evidence="1">
    <location>
        <begin position="247"/>
        <end position="274"/>
    </location>
</feature>
<keyword evidence="3" id="KW-0732">Signal</keyword>
<dbReference type="AlphaFoldDB" id="A0AB34L1T0"/>
<feature type="region of interest" description="Disordered" evidence="1">
    <location>
        <begin position="293"/>
        <end position="314"/>
    </location>
</feature>
<evidence type="ECO:0000256" key="3">
    <source>
        <dbReference type="SAM" id="SignalP"/>
    </source>
</evidence>
<keyword evidence="2" id="KW-0472">Membrane</keyword>
<feature type="compositionally biased region" description="Polar residues" evidence="1">
    <location>
        <begin position="160"/>
        <end position="169"/>
    </location>
</feature>